<comment type="caution">
    <text evidence="1">The sequence shown here is derived from an EMBL/GenBank/DDBJ whole genome shotgun (WGS) entry which is preliminary data.</text>
</comment>
<evidence type="ECO:0000313" key="2">
    <source>
        <dbReference type="Proteomes" id="UP000638313"/>
    </source>
</evidence>
<dbReference type="Proteomes" id="UP000638313">
    <property type="component" value="Unassembled WGS sequence"/>
</dbReference>
<protein>
    <submittedName>
        <fullName evidence="1">Uncharacterized protein</fullName>
    </submittedName>
</protein>
<evidence type="ECO:0000313" key="1">
    <source>
        <dbReference type="EMBL" id="GHF61514.1"/>
    </source>
</evidence>
<reference evidence="1" key="1">
    <citation type="journal article" date="2014" name="Int. J. Syst. Evol. Microbiol.">
        <title>Complete genome sequence of Corynebacterium casei LMG S-19264T (=DSM 44701T), isolated from a smear-ripened cheese.</title>
        <authorList>
            <consortium name="US DOE Joint Genome Institute (JGI-PGF)"/>
            <person name="Walter F."/>
            <person name="Albersmeier A."/>
            <person name="Kalinowski J."/>
            <person name="Ruckert C."/>
        </authorList>
    </citation>
    <scope>NUCLEOTIDE SEQUENCE</scope>
    <source>
        <strain evidence="1">JCM 4059</strain>
    </source>
</reference>
<dbReference type="EMBL" id="BNBD01000011">
    <property type="protein sequence ID" value="GHF61514.1"/>
    <property type="molecule type" value="Genomic_DNA"/>
</dbReference>
<sequence length="68" mass="7895">MSETYTYHWAVLEWPDDDNQPLIQVVKSTRGPEAAKNMAWGWARKHLSPGMVGVNVRYLGRSDTRTRY</sequence>
<gene>
    <name evidence="1" type="ORF">GCM10010218_48820</name>
</gene>
<organism evidence="1 2">
    <name type="scientific">Streptomyces mashuensis</name>
    <dbReference type="NCBI Taxonomy" id="33904"/>
    <lineage>
        <taxon>Bacteria</taxon>
        <taxon>Bacillati</taxon>
        <taxon>Actinomycetota</taxon>
        <taxon>Actinomycetes</taxon>
        <taxon>Kitasatosporales</taxon>
        <taxon>Streptomycetaceae</taxon>
        <taxon>Streptomyces</taxon>
    </lineage>
</organism>
<dbReference type="RefSeq" id="WP_190131832.1">
    <property type="nucleotide sequence ID" value="NZ_BNBD01000011.1"/>
</dbReference>
<dbReference type="AlphaFoldDB" id="A0A919EF25"/>
<proteinExistence type="predicted"/>
<reference evidence="1" key="2">
    <citation type="submission" date="2020-09" db="EMBL/GenBank/DDBJ databases">
        <authorList>
            <person name="Sun Q."/>
            <person name="Ohkuma M."/>
        </authorList>
    </citation>
    <scope>NUCLEOTIDE SEQUENCE</scope>
    <source>
        <strain evidence="1">JCM 4059</strain>
    </source>
</reference>
<accession>A0A919EF25</accession>
<keyword evidence="2" id="KW-1185">Reference proteome</keyword>
<name>A0A919EF25_9ACTN</name>